<name>A0A2U1L7C4_ARTAN</name>
<dbReference type="Proteomes" id="UP000245207">
    <property type="component" value="Unassembled WGS sequence"/>
</dbReference>
<dbReference type="InterPro" id="IPR008930">
    <property type="entry name" value="Terpenoid_cyclase/PrenylTrfase"/>
</dbReference>
<proteinExistence type="predicted"/>
<dbReference type="OrthoDB" id="2343925at2759"/>
<evidence type="ECO:0000256" key="2">
    <source>
        <dbReference type="ARBA" id="ARBA00022723"/>
    </source>
</evidence>
<dbReference type="EMBL" id="PKPP01011035">
    <property type="protein sequence ID" value="PWA44915.1"/>
    <property type="molecule type" value="Genomic_DNA"/>
</dbReference>
<evidence type="ECO:0000256" key="1">
    <source>
        <dbReference type="ARBA" id="ARBA00001946"/>
    </source>
</evidence>
<gene>
    <name evidence="4" type="ORF">CTI12_AA522240</name>
</gene>
<dbReference type="SUPFAM" id="SSF48239">
    <property type="entry name" value="Terpenoid cyclases/Protein prenyltransferases"/>
    <property type="match status" value="1"/>
</dbReference>
<sequence length="212" mass="24890">MFNLYRASQMLFPGEKILDDANKFSHKFLTDKRSRNELLDKWVISKDLPGEVGYALDVPWYASLTRLEARYYLEQYGGDDDVWIGKTLYRMGNVNNNKYLEMAKLDYNHCQTIHQLEWSQMQKGAHTRNFYGHITRQQPAYLSQRDTMSDLLGPKPGCYSKPYITSIFTKSQFSNVDLQAFVIEFINAQHHDKNQKPWHIVMDAVHETLNQI</sequence>
<protein>
    <submittedName>
        <fullName evidence="4">Terpenoid cyclases/protein prenyltransferase alpha-alpha toroid</fullName>
    </submittedName>
</protein>
<keyword evidence="2" id="KW-0479">Metal-binding</keyword>
<dbReference type="AlphaFoldDB" id="A0A2U1L7C4"/>
<comment type="cofactor">
    <cofactor evidence="1">
        <name>Mg(2+)</name>
        <dbReference type="ChEBI" id="CHEBI:18420"/>
    </cofactor>
</comment>
<keyword evidence="3" id="KW-0460">Magnesium</keyword>
<dbReference type="InterPro" id="IPR050148">
    <property type="entry name" value="Terpene_synthase-like"/>
</dbReference>
<dbReference type="STRING" id="35608.A0A2U1L7C4"/>
<dbReference type="InterPro" id="IPR036965">
    <property type="entry name" value="Terpene_synth_N_sf"/>
</dbReference>
<dbReference type="GO" id="GO:0000287">
    <property type="term" value="F:magnesium ion binding"/>
    <property type="evidence" value="ECO:0007669"/>
    <property type="project" value="TreeGrafter"/>
</dbReference>
<keyword evidence="4" id="KW-0808">Transferase</keyword>
<dbReference type="Gene3D" id="1.50.10.130">
    <property type="entry name" value="Terpene synthase, N-terminal domain"/>
    <property type="match status" value="1"/>
</dbReference>
<dbReference type="GO" id="GO:0009507">
    <property type="term" value="C:chloroplast"/>
    <property type="evidence" value="ECO:0007669"/>
    <property type="project" value="TreeGrafter"/>
</dbReference>
<dbReference type="GO" id="GO:0010333">
    <property type="term" value="F:terpene synthase activity"/>
    <property type="evidence" value="ECO:0007669"/>
    <property type="project" value="InterPro"/>
</dbReference>
<dbReference type="GO" id="GO:0009686">
    <property type="term" value="P:gibberellin biosynthetic process"/>
    <property type="evidence" value="ECO:0007669"/>
    <property type="project" value="TreeGrafter"/>
</dbReference>
<organism evidence="4 5">
    <name type="scientific">Artemisia annua</name>
    <name type="common">Sweet wormwood</name>
    <dbReference type="NCBI Taxonomy" id="35608"/>
    <lineage>
        <taxon>Eukaryota</taxon>
        <taxon>Viridiplantae</taxon>
        <taxon>Streptophyta</taxon>
        <taxon>Embryophyta</taxon>
        <taxon>Tracheophyta</taxon>
        <taxon>Spermatophyta</taxon>
        <taxon>Magnoliopsida</taxon>
        <taxon>eudicotyledons</taxon>
        <taxon>Gunneridae</taxon>
        <taxon>Pentapetalae</taxon>
        <taxon>asterids</taxon>
        <taxon>campanulids</taxon>
        <taxon>Asterales</taxon>
        <taxon>Asteraceae</taxon>
        <taxon>Asteroideae</taxon>
        <taxon>Anthemideae</taxon>
        <taxon>Artemisiinae</taxon>
        <taxon>Artemisia</taxon>
    </lineage>
</organism>
<evidence type="ECO:0000256" key="3">
    <source>
        <dbReference type="ARBA" id="ARBA00022842"/>
    </source>
</evidence>
<evidence type="ECO:0000313" key="4">
    <source>
        <dbReference type="EMBL" id="PWA44915.1"/>
    </source>
</evidence>
<keyword evidence="5" id="KW-1185">Reference proteome</keyword>
<accession>A0A2U1L7C4</accession>
<reference evidence="4 5" key="1">
    <citation type="journal article" date="2018" name="Mol. Plant">
        <title>The genome of Artemisia annua provides insight into the evolution of Asteraceae family and artemisinin biosynthesis.</title>
        <authorList>
            <person name="Shen Q."/>
            <person name="Zhang L."/>
            <person name="Liao Z."/>
            <person name="Wang S."/>
            <person name="Yan T."/>
            <person name="Shi P."/>
            <person name="Liu M."/>
            <person name="Fu X."/>
            <person name="Pan Q."/>
            <person name="Wang Y."/>
            <person name="Lv Z."/>
            <person name="Lu X."/>
            <person name="Zhang F."/>
            <person name="Jiang W."/>
            <person name="Ma Y."/>
            <person name="Chen M."/>
            <person name="Hao X."/>
            <person name="Li L."/>
            <person name="Tang Y."/>
            <person name="Lv G."/>
            <person name="Zhou Y."/>
            <person name="Sun X."/>
            <person name="Brodelius P.E."/>
            <person name="Rose J.K.C."/>
            <person name="Tang K."/>
        </authorList>
    </citation>
    <scope>NUCLEOTIDE SEQUENCE [LARGE SCALE GENOMIC DNA]</scope>
    <source>
        <strain evidence="5">cv. Huhao1</strain>
        <tissue evidence="4">Leaf</tissue>
    </source>
</reference>
<evidence type="ECO:0000313" key="5">
    <source>
        <dbReference type="Proteomes" id="UP000245207"/>
    </source>
</evidence>
<dbReference type="PANTHER" id="PTHR31739">
    <property type="entry name" value="ENT-COPALYL DIPHOSPHATE SYNTHASE, CHLOROPLASTIC"/>
    <property type="match status" value="1"/>
</dbReference>
<comment type="caution">
    <text evidence="4">The sequence shown here is derived from an EMBL/GenBank/DDBJ whole genome shotgun (WGS) entry which is preliminary data.</text>
</comment>
<dbReference type="GO" id="GO:0016740">
    <property type="term" value="F:transferase activity"/>
    <property type="evidence" value="ECO:0007669"/>
    <property type="project" value="UniProtKB-KW"/>
</dbReference>
<dbReference type="PANTHER" id="PTHR31739:SF4">
    <property type="entry name" value="ENT-COPALYL DIPHOSPHATE SYNTHASE, CHLOROPLASTIC"/>
    <property type="match status" value="1"/>
</dbReference>